<feature type="domain" description="TIR" evidence="6">
    <location>
        <begin position="175"/>
        <end position="252"/>
    </location>
</feature>
<keyword evidence="10" id="KW-1185">Reference proteome</keyword>
<keyword evidence="1" id="KW-0645">Protease</keyword>
<evidence type="ECO:0000256" key="1">
    <source>
        <dbReference type="ARBA" id="ARBA00022670"/>
    </source>
</evidence>
<feature type="domain" description="SMODS-associated and fused to various effectors" evidence="8">
    <location>
        <begin position="391"/>
        <end position="575"/>
    </location>
</feature>
<accession>A0A1G8APL9</accession>
<proteinExistence type="predicted"/>
<dbReference type="Pfam" id="PF13676">
    <property type="entry name" value="TIR_2"/>
    <property type="match status" value="1"/>
</dbReference>
<evidence type="ECO:0000259" key="8">
    <source>
        <dbReference type="Pfam" id="PF18145"/>
    </source>
</evidence>
<dbReference type="GO" id="GO:0006508">
    <property type="term" value="P:proteolysis"/>
    <property type="evidence" value="ECO:0007669"/>
    <property type="project" value="UniProtKB-KW"/>
</dbReference>
<dbReference type="AlphaFoldDB" id="A0A1G8APL9"/>
<gene>
    <name evidence="9" type="ORF">SAMN04489810_2446</name>
</gene>
<feature type="domain" description="JAB" evidence="7">
    <location>
        <begin position="13"/>
        <end position="122"/>
    </location>
</feature>
<evidence type="ECO:0000256" key="2">
    <source>
        <dbReference type="ARBA" id="ARBA00022723"/>
    </source>
</evidence>
<dbReference type="OrthoDB" id="3375485at2"/>
<dbReference type="Proteomes" id="UP000199009">
    <property type="component" value="Chromosome I"/>
</dbReference>
<keyword evidence="3" id="KW-0378">Hydrolase</keyword>
<dbReference type="Pfam" id="PF14464">
    <property type="entry name" value="Prok-JAB"/>
    <property type="match status" value="1"/>
</dbReference>
<dbReference type="RefSeq" id="WP_091490526.1">
    <property type="nucleotide sequence ID" value="NZ_LT629692.1"/>
</dbReference>
<protein>
    <submittedName>
        <fullName evidence="9">Integrative and conjugative element protein, VC0181 family</fullName>
    </submittedName>
</protein>
<evidence type="ECO:0000256" key="5">
    <source>
        <dbReference type="ARBA" id="ARBA00023049"/>
    </source>
</evidence>
<organism evidence="9 10">
    <name type="scientific">Microbacterium pygmaeum</name>
    <dbReference type="NCBI Taxonomy" id="370764"/>
    <lineage>
        <taxon>Bacteria</taxon>
        <taxon>Bacillati</taxon>
        <taxon>Actinomycetota</taxon>
        <taxon>Actinomycetes</taxon>
        <taxon>Micrococcales</taxon>
        <taxon>Microbacteriaceae</taxon>
        <taxon>Microbacterium</taxon>
    </lineage>
</organism>
<dbReference type="Gene3D" id="3.40.50.10140">
    <property type="entry name" value="Toll/interleukin-1 receptor homology (TIR) domain"/>
    <property type="match status" value="1"/>
</dbReference>
<evidence type="ECO:0000313" key="9">
    <source>
        <dbReference type="EMBL" id="SDH22935.1"/>
    </source>
</evidence>
<keyword evidence="2" id="KW-0479">Metal-binding</keyword>
<dbReference type="GO" id="GO:0046872">
    <property type="term" value="F:metal ion binding"/>
    <property type="evidence" value="ECO:0007669"/>
    <property type="project" value="UniProtKB-KW"/>
</dbReference>
<sequence>MTRSAPSIDVRADAHETIASETAKRLPLETGGILLGYREIDNVVITHAVVVDGGRATEDRYVRDDVRANERLAEFLSDRAEDDPIGYVGEWHSHPAPSGPSTIDRNAMRAAAKAADGPVALLILTPGDTAAYFGLIARQRLGRVVTRDAHVTIPPPRFGQLDPLPDGAVRGDGPVFISYRQSDGTQQAGSLENLLRAAGLVVWRDRVDLRPGTTTDRLEQALTEGLSAGVLVVTPDIIDSDIVRERELPRLLQLDEDPAFSLCIANRIARPGSESKCDYDAPDRLLRLSPARTLADKKQANVLDRGGELEIVRDLLMHRIEQRRPEIRAADRGLTIRVQSRPAPFAVDADDDDLHMRIKEAIEGRLPSPDGLELLRRTLPLTGDAVFAAGAKRVQISGGAHLSIGLALGAALPETKIGNVAVLDVQNNAWDSTPTSNDPGVTELNVEALPTEVTRPSNAAKRVAVFVTLTADPDLSAFERLVRESAEGFANADIVSVASSSRIDPQDAGRLSRAVAQHIKRLSADHGRAEVHLALHGPFPMAVLVGRYLNTLRTIAYEWDGDTINGPRYRPAITLEPGVAGGPITEVLL</sequence>
<dbReference type="InterPro" id="IPR028090">
    <property type="entry name" value="JAB_dom_prok"/>
</dbReference>
<evidence type="ECO:0000259" key="7">
    <source>
        <dbReference type="Pfam" id="PF14464"/>
    </source>
</evidence>
<dbReference type="Pfam" id="PF18145">
    <property type="entry name" value="SAVED"/>
    <property type="match status" value="1"/>
</dbReference>
<dbReference type="SUPFAM" id="SSF102712">
    <property type="entry name" value="JAB1/MPN domain"/>
    <property type="match status" value="1"/>
</dbReference>
<dbReference type="Gene3D" id="3.40.140.10">
    <property type="entry name" value="Cytidine Deaminase, domain 2"/>
    <property type="match status" value="1"/>
</dbReference>
<dbReference type="GO" id="GO:0008237">
    <property type="term" value="F:metallopeptidase activity"/>
    <property type="evidence" value="ECO:0007669"/>
    <property type="project" value="UniProtKB-KW"/>
</dbReference>
<evidence type="ECO:0000256" key="4">
    <source>
        <dbReference type="ARBA" id="ARBA00022833"/>
    </source>
</evidence>
<evidence type="ECO:0000259" key="6">
    <source>
        <dbReference type="Pfam" id="PF13676"/>
    </source>
</evidence>
<name>A0A1G8APL9_9MICO</name>
<dbReference type="InterPro" id="IPR000157">
    <property type="entry name" value="TIR_dom"/>
</dbReference>
<dbReference type="EMBL" id="LT629692">
    <property type="protein sequence ID" value="SDH22935.1"/>
    <property type="molecule type" value="Genomic_DNA"/>
</dbReference>
<dbReference type="GO" id="GO:0007165">
    <property type="term" value="P:signal transduction"/>
    <property type="evidence" value="ECO:0007669"/>
    <property type="project" value="InterPro"/>
</dbReference>
<keyword evidence="5" id="KW-0482">Metalloprotease</keyword>
<dbReference type="SUPFAM" id="SSF52200">
    <property type="entry name" value="Toll/Interleukin receptor TIR domain"/>
    <property type="match status" value="1"/>
</dbReference>
<dbReference type="STRING" id="370764.SAMN04489810_2446"/>
<evidence type="ECO:0000313" key="10">
    <source>
        <dbReference type="Proteomes" id="UP000199009"/>
    </source>
</evidence>
<keyword evidence="4" id="KW-0862">Zinc</keyword>
<dbReference type="NCBIfam" id="NF033611">
    <property type="entry name" value="SAVED"/>
    <property type="match status" value="1"/>
</dbReference>
<dbReference type="InterPro" id="IPR040836">
    <property type="entry name" value="SAVED"/>
</dbReference>
<evidence type="ECO:0000256" key="3">
    <source>
        <dbReference type="ARBA" id="ARBA00022801"/>
    </source>
</evidence>
<dbReference type="InterPro" id="IPR035897">
    <property type="entry name" value="Toll_tir_struct_dom_sf"/>
</dbReference>
<reference evidence="9 10" key="1">
    <citation type="submission" date="2016-10" db="EMBL/GenBank/DDBJ databases">
        <authorList>
            <person name="de Groot N.N."/>
        </authorList>
    </citation>
    <scope>NUCLEOTIDE SEQUENCE [LARGE SCALE GENOMIC DNA]</scope>
    <source>
        <strain evidence="9 10">DSM 23142</strain>
    </source>
</reference>